<name>A0ABS6CXX6_9ACTN</name>
<feature type="non-terminal residue" evidence="1">
    <location>
        <position position="153"/>
    </location>
</feature>
<reference evidence="1 2" key="1">
    <citation type="submission" date="2021-06" db="EMBL/GenBank/DDBJ databases">
        <authorList>
            <person name="Pan X."/>
        </authorList>
    </citation>
    <scope>NUCLEOTIDE SEQUENCE [LARGE SCALE GENOMIC DNA]</scope>
    <source>
        <strain evidence="1 2">4503</strain>
    </source>
</reference>
<evidence type="ECO:0000313" key="2">
    <source>
        <dbReference type="Proteomes" id="UP000720508"/>
    </source>
</evidence>
<gene>
    <name evidence="1" type="ORF">KN815_49670</name>
</gene>
<proteinExistence type="predicted"/>
<sequence length="153" mass="15821">PAGGSTAAAAEAATRDRGGDRLRFVGAATRRIARGIDLDEIVLGLCRATVPTFADAILVYLRDPLPVGDERPVGPVVLRLRRTDRIPLDPDTDSGRLSLLPSQPDLSPAVGGGPAAELCEVEAGGPLAEVLRGVRPVFGDSQAARAALPELLG</sequence>
<accession>A0ABS6CXX6</accession>
<evidence type="ECO:0000313" key="1">
    <source>
        <dbReference type="EMBL" id="MBU3871824.1"/>
    </source>
</evidence>
<dbReference type="EMBL" id="JAHLEM010001345">
    <property type="protein sequence ID" value="MBU3871824.1"/>
    <property type="molecule type" value="Genomic_DNA"/>
</dbReference>
<keyword evidence="2" id="KW-1185">Reference proteome</keyword>
<organism evidence="1 2">
    <name type="scientific">Streptomyces niphimycinicus</name>
    <dbReference type="NCBI Taxonomy" id="2842201"/>
    <lineage>
        <taxon>Bacteria</taxon>
        <taxon>Bacillati</taxon>
        <taxon>Actinomycetota</taxon>
        <taxon>Actinomycetes</taxon>
        <taxon>Kitasatosporales</taxon>
        <taxon>Streptomycetaceae</taxon>
        <taxon>Streptomyces</taxon>
    </lineage>
</organism>
<dbReference type="Proteomes" id="UP000720508">
    <property type="component" value="Unassembled WGS sequence"/>
</dbReference>
<feature type="non-terminal residue" evidence="1">
    <location>
        <position position="1"/>
    </location>
</feature>
<protein>
    <submittedName>
        <fullName evidence="1">Serine/threonine protein phosphatase</fullName>
    </submittedName>
</protein>
<comment type="caution">
    <text evidence="1">The sequence shown here is derived from an EMBL/GenBank/DDBJ whole genome shotgun (WGS) entry which is preliminary data.</text>
</comment>